<name>A0A9Q3BKF2_9BASI</name>
<feature type="region of interest" description="Disordered" evidence="1">
    <location>
        <begin position="247"/>
        <end position="266"/>
    </location>
</feature>
<evidence type="ECO:0000313" key="2">
    <source>
        <dbReference type="EMBL" id="MBW0466547.1"/>
    </source>
</evidence>
<evidence type="ECO:0000313" key="3">
    <source>
        <dbReference type="Proteomes" id="UP000765509"/>
    </source>
</evidence>
<organism evidence="2 3">
    <name type="scientific">Austropuccinia psidii MF-1</name>
    <dbReference type="NCBI Taxonomy" id="1389203"/>
    <lineage>
        <taxon>Eukaryota</taxon>
        <taxon>Fungi</taxon>
        <taxon>Dikarya</taxon>
        <taxon>Basidiomycota</taxon>
        <taxon>Pucciniomycotina</taxon>
        <taxon>Pucciniomycetes</taxon>
        <taxon>Pucciniales</taxon>
        <taxon>Sphaerophragmiaceae</taxon>
        <taxon>Austropuccinia</taxon>
    </lineage>
</organism>
<sequence>MRPNRVRRDAFHAWSQVPHVVARVLPHPPSTQKQEPPLSDGHRVRFQGSNGEDDEETRLRRGSVSKELRNQIAIRGMIGRNAVSQGYATNRLFSRSQSDASIFRDPKPEFDLPTPESGLDNPSNTLWKSNYTKLNRTKSTSTVISGLNDDVLRAGWRRNEPGPLWEQSRELDPDREAVVEIPEEDGFDVEEMDFDVPSTDSAPTRSGDLLSMIQEDGSTDELIDSFGQPGSLSSNLKSNQSIFLESTSKRQFSKTQSMPVGGSFGTRAEQPKFYREFDDTFMRMDVEF</sequence>
<dbReference type="AlphaFoldDB" id="A0A9Q3BKF2"/>
<feature type="compositionally biased region" description="Polar residues" evidence="1">
    <location>
        <begin position="247"/>
        <end position="258"/>
    </location>
</feature>
<feature type="region of interest" description="Disordered" evidence="1">
    <location>
        <begin position="99"/>
        <end position="124"/>
    </location>
</feature>
<comment type="caution">
    <text evidence="2">The sequence shown here is derived from an EMBL/GenBank/DDBJ whole genome shotgun (WGS) entry which is preliminary data.</text>
</comment>
<dbReference type="Proteomes" id="UP000765509">
    <property type="component" value="Unassembled WGS sequence"/>
</dbReference>
<reference evidence="2" key="1">
    <citation type="submission" date="2021-03" db="EMBL/GenBank/DDBJ databases">
        <title>Draft genome sequence of rust myrtle Austropuccinia psidii MF-1, a brazilian biotype.</title>
        <authorList>
            <person name="Quecine M.C."/>
            <person name="Pachon D.M.R."/>
            <person name="Bonatelli M.L."/>
            <person name="Correr F.H."/>
            <person name="Franceschini L.M."/>
            <person name="Leite T.F."/>
            <person name="Margarido G.R.A."/>
            <person name="Almeida C.A."/>
            <person name="Ferrarezi J.A."/>
            <person name="Labate C.A."/>
        </authorList>
    </citation>
    <scope>NUCLEOTIDE SEQUENCE</scope>
    <source>
        <strain evidence="2">MF-1</strain>
    </source>
</reference>
<dbReference type="EMBL" id="AVOT02001330">
    <property type="protein sequence ID" value="MBW0466547.1"/>
    <property type="molecule type" value="Genomic_DNA"/>
</dbReference>
<keyword evidence="3" id="KW-1185">Reference proteome</keyword>
<accession>A0A9Q3BKF2</accession>
<gene>
    <name evidence="2" type="ORF">O181_006262</name>
</gene>
<feature type="region of interest" description="Disordered" evidence="1">
    <location>
        <begin position="26"/>
        <end position="63"/>
    </location>
</feature>
<evidence type="ECO:0000256" key="1">
    <source>
        <dbReference type="SAM" id="MobiDB-lite"/>
    </source>
</evidence>
<dbReference type="OrthoDB" id="2498957at2759"/>
<protein>
    <submittedName>
        <fullName evidence="2">Uncharacterized protein</fullName>
    </submittedName>
</protein>
<proteinExistence type="predicted"/>